<comment type="subcellular location">
    <subcellularLocation>
        <location evidence="1">Secreted</location>
    </subcellularLocation>
</comment>
<dbReference type="Proteomes" id="UP000221918">
    <property type="component" value="Unassembled WGS sequence"/>
</dbReference>
<evidence type="ECO:0000256" key="3">
    <source>
        <dbReference type="ARBA" id="ARBA00023026"/>
    </source>
</evidence>
<dbReference type="InterPro" id="IPR058928">
    <property type="entry name" value="EsxC"/>
</dbReference>
<evidence type="ECO:0000256" key="2">
    <source>
        <dbReference type="ARBA" id="ARBA00022525"/>
    </source>
</evidence>
<comment type="similarity">
    <text evidence="4">Belongs to the EsxC family.</text>
</comment>
<sequence>MMSGSLVDSFLEFFGYTESKRKRDQYDKLHDYLKSKEKELEKLIEEIESAKKRYDAKNGGLSSDKIPAREFEVKRPQKDQEYSKTISYFREALGNVRSAKSRAYQKWEEYKAQAISEEQTAAAAIEAEKNKLKNS</sequence>
<evidence type="ECO:0000256" key="1">
    <source>
        <dbReference type="ARBA" id="ARBA00004613"/>
    </source>
</evidence>
<dbReference type="EMBL" id="NUTL01000020">
    <property type="protein sequence ID" value="PHF03916.1"/>
    <property type="molecule type" value="Genomic_DNA"/>
</dbReference>
<accession>A0ABD6TBM9</accession>
<dbReference type="AlphaFoldDB" id="A0ABD6TBM9"/>
<organism evidence="6 7">
    <name type="scientific">Bacillus pseudomycoides</name>
    <dbReference type="NCBI Taxonomy" id="64104"/>
    <lineage>
        <taxon>Bacteria</taxon>
        <taxon>Bacillati</taxon>
        <taxon>Bacillota</taxon>
        <taxon>Bacilli</taxon>
        <taxon>Bacillales</taxon>
        <taxon>Bacillaceae</taxon>
        <taxon>Bacillus</taxon>
        <taxon>Bacillus cereus group</taxon>
    </lineage>
</organism>
<keyword evidence="5" id="KW-0175">Coiled coil</keyword>
<keyword evidence="3" id="KW-0843">Virulence</keyword>
<name>A0ABD6TBM9_9BACI</name>
<proteinExistence type="inferred from homology"/>
<reference evidence="6 7" key="1">
    <citation type="submission" date="2017-09" db="EMBL/GenBank/DDBJ databases">
        <title>Large-scale bioinformatics analysis of Bacillus genomes uncovers conserved roles of natural products in bacterial physiology.</title>
        <authorList>
            <consortium name="Agbiome Team Llc"/>
            <person name="Bleich R.M."/>
            <person name="Grubbs K.J."/>
            <person name="Santa Maria K.C."/>
            <person name="Allen S.E."/>
            <person name="Farag S."/>
            <person name="Shank E.A."/>
            <person name="Bowers A."/>
        </authorList>
    </citation>
    <scope>NUCLEOTIDE SEQUENCE [LARGE SCALE GENOMIC DNA]</scope>
    <source>
        <strain evidence="6 7">AFS037265</strain>
    </source>
</reference>
<evidence type="ECO:0000313" key="6">
    <source>
        <dbReference type="EMBL" id="PHF03916.1"/>
    </source>
</evidence>
<dbReference type="Pfam" id="PF26323">
    <property type="entry name" value="EsxC"/>
    <property type="match status" value="1"/>
</dbReference>
<feature type="coiled-coil region" evidence="5">
    <location>
        <begin position="26"/>
        <end position="60"/>
    </location>
</feature>
<evidence type="ECO:0000313" key="7">
    <source>
        <dbReference type="Proteomes" id="UP000221918"/>
    </source>
</evidence>
<protein>
    <submittedName>
        <fullName evidence="6">Uncharacterized protein</fullName>
    </submittedName>
</protein>
<comment type="caution">
    <text evidence="6">The sequence shown here is derived from an EMBL/GenBank/DDBJ whole genome shotgun (WGS) entry which is preliminary data.</text>
</comment>
<evidence type="ECO:0000256" key="4">
    <source>
        <dbReference type="ARBA" id="ARBA00093779"/>
    </source>
</evidence>
<evidence type="ECO:0000256" key="5">
    <source>
        <dbReference type="SAM" id="Coils"/>
    </source>
</evidence>
<keyword evidence="2" id="KW-0964">Secreted</keyword>
<gene>
    <name evidence="6" type="ORF">COF81_04045</name>
</gene>